<proteinExistence type="predicted"/>
<name>A0ABW3MS90_9MICO</name>
<dbReference type="NCBIfam" id="NF046112">
    <property type="entry name" value="MSMEG_6209_Nter"/>
    <property type="match status" value="1"/>
</dbReference>
<dbReference type="RefSeq" id="WP_386050918.1">
    <property type="nucleotide sequence ID" value="NZ_JBHTKH010000001.1"/>
</dbReference>
<evidence type="ECO:0000313" key="2">
    <source>
        <dbReference type="Proteomes" id="UP001597046"/>
    </source>
</evidence>
<gene>
    <name evidence="1" type="ORF">ACFQ2V_03985</name>
</gene>
<protein>
    <submittedName>
        <fullName evidence="1">Three-helix bundle dimerization domain-containing protein</fullName>
    </submittedName>
</protein>
<dbReference type="Proteomes" id="UP001597046">
    <property type="component" value="Unassembled WGS sequence"/>
</dbReference>
<keyword evidence="2" id="KW-1185">Reference proteome</keyword>
<sequence length="71" mass="7996">MDPQHEAAEIQNVQQRLAERFPDLDPGEVRSAVTEVHAELTGSIRDFVPVLVEHGARDRLARIARSVDDQH</sequence>
<evidence type="ECO:0000313" key="1">
    <source>
        <dbReference type="EMBL" id="MFD1053456.1"/>
    </source>
</evidence>
<reference evidence="2" key="1">
    <citation type="journal article" date="2019" name="Int. J. Syst. Evol. Microbiol.">
        <title>The Global Catalogue of Microorganisms (GCM) 10K type strain sequencing project: providing services to taxonomists for standard genome sequencing and annotation.</title>
        <authorList>
            <consortium name="The Broad Institute Genomics Platform"/>
            <consortium name="The Broad Institute Genome Sequencing Center for Infectious Disease"/>
            <person name="Wu L."/>
            <person name="Ma J."/>
        </authorList>
    </citation>
    <scope>NUCLEOTIDE SEQUENCE [LARGE SCALE GENOMIC DNA]</scope>
    <source>
        <strain evidence="2">CCUG 57508</strain>
    </source>
</reference>
<comment type="caution">
    <text evidence="1">The sequence shown here is derived from an EMBL/GenBank/DDBJ whole genome shotgun (WGS) entry which is preliminary data.</text>
</comment>
<dbReference type="Gene3D" id="1.10.8.1060">
    <property type="entry name" value="Corynebacterium glutamicum thioredoxin-dependent arsenate reductase, N-terminal domain"/>
    <property type="match status" value="1"/>
</dbReference>
<organism evidence="1 2">
    <name type="scientific">Terrabacter terrigena</name>
    <dbReference type="NCBI Taxonomy" id="574718"/>
    <lineage>
        <taxon>Bacteria</taxon>
        <taxon>Bacillati</taxon>
        <taxon>Actinomycetota</taxon>
        <taxon>Actinomycetes</taxon>
        <taxon>Micrococcales</taxon>
        <taxon>Intrasporangiaceae</taxon>
        <taxon>Terrabacter</taxon>
    </lineage>
</organism>
<dbReference type="EMBL" id="JBHTKH010000001">
    <property type="protein sequence ID" value="MFD1053456.1"/>
    <property type="molecule type" value="Genomic_DNA"/>
</dbReference>
<accession>A0ABW3MS90</accession>